<dbReference type="PANTHER" id="PTHR10543:SF89">
    <property type="entry name" value="CAROTENOID 9,10(9',10')-CLEAVAGE DIOXYGENASE 1"/>
    <property type="match status" value="1"/>
</dbReference>
<feature type="signal peptide" evidence="6">
    <location>
        <begin position="1"/>
        <end position="23"/>
    </location>
</feature>
<evidence type="ECO:0000313" key="7">
    <source>
        <dbReference type="EMBL" id="NUZ04294.1"/>
    </source>
</evidence>
<keyword evidence="4 5" id="KW-0408">Iron</keyword>
<dbReference type="GO" id="GO:0046872">
    <property type="term" value="F:metal ion binding"/>
    <property type="evidence" value="ECO:0007669"/>
    <property type="project" value="UniProtKB-KW"/>
</dbReference>
<dbReference type="RefSeq" id="WP_176065141.1">
    <property type="nucleotide sequence ID" value="NZ_JABWMJ010000001.1"/>
</dbReference>
<dbReference type="PANTHER" id="PTHR10543">
    <property type="entry name" value="BETA-CAROTENE DIOXYGENASE"/>
    <property type="match status" value="1"/>
</dbReference>
<dbReference type="InterPro" id="IPR006311">
    <property type="entry name" value="TAT_signal"/>
</dbReference>
<evidence type="ECO:0000256" key="3">
    <source>
        <dbReference type="ARBA" id="ARBA00023002"/>
    </source>
</evidence>
<comment type="caution">
    <text evidence="7">The sequence shown here is derived from an EMBL/GenBank/DDBJ whole genome shotgun (WGS) entry which is preliminary data.</text>
</comment>
<dbReference type="PROSITE" id="PS51318">
    <property type="entry name" value="TAT"/>
    <property type="match status" value="1"/>
</dbReference>
<feature type="chain" id="PRO_5031157673" evidence="6">
    <location>
        <begin position="24"/>
        <end position="510"/>
    </location>
</feature>
<dbReference type="GO" id="GO:0010436">
    <property type="term" value="F:carotenoid dioxygenase activity"/>
    <property type="evidence" value="ECO:0007669"/>
    <property type="project" value="TreeGrafter"/>
</dbReference>
<dbReference type="EMBL" id="JABWMJ010000001">
    <property type="protein sequence ID" value="NUZ04294.1"/>
    <property type="molecule type" value="Genomic_DNA"/>
</dbReference>
<dbReference type="AlphaFoldDB" id="A0A7Y6TUQ3"/>
<protein>
    <submittedName>
        <fullName evidence="7">Carotenoid oxygenase family protein</fullName>
    </submittedName>
</protein>
<dbReference type="GO" id="GO:0016121">
    <property type="term" value="P:carotene catabolic process"/>
    <property type="evidence" value="ECO:0007669"/>
    <property type="project" value="TreeGrafter"/>
</dbReference>
<feature type="binding site" evidence="5">
    <location>
        <position position="320"/>
    </location>
    <ligand>
        <name>Fe cation</name>
        <dbReference type="ChEBI" id="CHEBI:24875"/>
        <note>catalytic</note>
    </ligand>
</feature>
<evidence type="ECO:0000256" key="6">
    <source>
        <dbReference type="SAM" id="SignalP"/>
    </source>
</evidence>
<dbReference type="InterPro" id="IPR004294">
    <property type="entry name" value="Carotenoid_Oase"/>
</dbReference>
<evidence type="ECO:0000256" key="4">
    <source>
        <dbReference type="ARBA" id="ARBA00023004"/>
    </source>
</evidence>
<feature type="binding site" evidence="5">
    <location>
        <position position="208"/>
    </location>
    <ligand>
        <name>Fe cation</name>
        <dbReference type="ChEBI" id="CHEBI:24875"/>
        <note>catalytic</note>
    </ligand>
</feature>
<proteinExistence type="inferred from homology"/>
<accession>A0A7Y6TUQ3</accession>
<sequence>MNRRDLIRALAALGAGSALPAFALDAAPAGSGAAAAAFDRAVAEMRWLGALKGVSAGTDTLRCDRLAVSGRWPAGLRGRFYRNGPALFERGGQRYRHWFDGDGMVQRFEFGPNGVSHLGRMVRTPKLANEREAGRFLVNALGTRIDDEAPVQGPDSFNTANTNAIEHAGRVLAMWEGGSAFALDPADLSTRGAVTWQPGLEQAPFSAHPKLDPQGNLWNIGTTQDKVVVWHVDPAGKLARVQIGESPYPGGMAHDVAITERYIVLPLPPVRLNFGRAGRGREPEQAMDFAPDQPLRILVMRKDDVAERRVFELPAQFVFHVGNAHERSDGTIVLSFVGAPDATFLTRDAIALMRGEGGMSTHTRTQVATLDMASGRARVDALAGAVEFPRIDPRRIGLPARHLVTAVNWKSFPGRGRTLFHGIQVQDLASGRVDRFDYGADAVVEEHIVVPKPGSTRELDAWLVGTTFDARRQATQVNVLDARRVADGPIAQATLPYALPLGFHGNFSAA</sequence>
<organism evidence="7 8">
    <name type="scientific">Piscinibacter koreensis</name>
    <dbReference type="NCBI Taxonomy" id="2742824"/>
    <lineage>
        <taxon>Bacteria</taxon>
        <taxon>Pseudomonadati</taxon>
        <taxon>Pseudomonadota</taxon>
        <taxon>Betaproteobacteria</taxon>
        <taxon>Burkholderiales</taxon>
        <taxon>Sphaerotilaceae</taxon>
        <taxon>Piscinibacter</taxon>
    </lineage>
</organism>
<dbReference type="Proteomes" id="UP000529637">
    <property type="component" value="Unassembled WGS sequence"/>
</dbReference>
<gene>
    <name evidence="7" type="ORF">HQN59_00830</name>
</gene>
<feature type="binding site" evidence="5">
    <location>
        <position position="254"/>
    </location>
    <ligand>
        <name>Fe cation</name>
        <dbReference type="ChEBI" id="CHEBI:24875"/>
        <note>catalytic</note>
    </ligand>
</feature>
<keyword evidence="8" id="KW-1185">Reference proteome</keyword>
<keyword evidence="3" id="KW-0560">Oxidoreductase</keyword>
<name>A0A7Y6TUQ3_9BURK</name>
<dbReference type="Pfam" id="PF03055">
    <property type="entry name" value="RPE65"/>
    <property type="match status" value="1"/>
</dbReference>
<evidence type="ECO:0000256" key="2">
    <source>
        <dbReference type="ARBA" id="ARBA00022723"/>
    </source>
</evidence>
<comment type="similarity">
    <text evidence="1">Belongs to the carotenoid oxygenase family.</text>
</comment>
<evidence type="ECO:0000256" key="5">
    <source>
        <dbReference type="PIRSR" id="PIRSR604294-1"/>
    </source>
</evidence>
<evidence type="ECO:0000313" key="8">
    <source>
        <dbReference type="Proteomes" id="UP000529637"/>
    </source>
</evidence>
<feature type="binding site" evidence="5">
    <location>
        <position position="504"/>
    </location>
    <ligand>
        <name>Fe cation</name>
        <dbReference type="ChEBI" id="CHEBI:24875"/>
        <note>catalytic</note>
    </ligand>
</feature>
<reference evidence="7 8" key="1">
    <citation type="submission" date="2020-06" db="EMBL/GenBank/DDBJ databases">
        <title>Schlegella sp. ID0723 isolated from air conditioner.</title>
        <authorList>
            <person name="Kim D.Y."/>
            <person name="Kim D.-U."/>
        </authorList>
    </citation>
    <scope>NUCLEOTIDE SEQUENCE [LARGE SCALE GENOMIC DNA]</scope>
    <source>
        <strain evidence="7 8">ID0723</strain>
    </source>
</reference>
<keyword evidence="2 5" id="KW-0479">Metal-binding</keyword>
<keyword evidence="6" id="KW-0732">Signal</keyword>
<evidence type="ECO:0000256" key="1">
    <source>
        <dbReference type="ARBA" id="ARBA00006787"/>
    </source>
</evidence>
<comment type="cofactor">
    <cofactor evidence="5">
        <name>Fe(2+)</name>
        <dbReference type="ChEBI" id="CHEBI:29033"/>
    </cofactor>
    <text evidence="5">Binds 1 Fe(2+) ion per subunit.</text>
</comment>